<dbReference type="PROSITE" id="PS00436">
    <property type="entry name" value="PEROXIDASE_2"/>
    <property type="match status" value="1"/>
</dbReference>
<dbReference type="GO" id="GO:0005634">
    <property type="term" value="C:nucleus"/>
    <property type="evidence" value="ECO:0007669"/>
    <property type="project" value="UniProtKB-SubCell"/>
</dbReference>
<sequence length="669" mass="72930">MQIFVKTLTGKTITLEVESSDTIDNVKAKIQDKEGIPPDQQRLIFAGKQLEDGRTLADYNIQKESTLHLVLRLRGGMQIFVKTLTGKTITLEVESSDTIDNVKAKIQDKEGIPPDQQRLIFAGKQLEDGRTLADYNIQKESTLHLVLRLRGGMQIFVKTLTGKTITLEVESSDTIDNVKAKIQDKEGIPPDQQRLIFAGKQLEDGRTLADYNIQKESTLHLVLRLRGGMQIFVKTLTGKTITLEVESSDTIDNVKAKIQDKEGIPPDQQRLIFAGKQLEDGRTLADYNIQKESTLHLVLRLRGGLDLWMNNIGKVPRKEAMASTRRPSSIMAMPMAVVLGVVTMVVLASGAHGQQLRMGFYAESCPGVEQLVGEFVRQHVRRVPTVAAALLRLHFHDCFVRGCDASILLNSTGGNVAEKDAPPNLSLRGFDLVDRVKTLVEEACPGVVSCADVLALAARDAVAAIGGPSWRVPTGRKDGTVSRMEEALDEIPRPTMSFHELADLFASKGLGVRDLVWLSGAHTIGIAHCSSFADRLYGYPGGANNGTDPSLDATYAANLRKRKCKAPVGGGGGLYAGDAVVEMDPGSHLTFDLGYYRAVLKHRGLFRSDAALLTDAAARADIAGVVAGPEEVFFQVFARSMVRMGSVQVKTGTEGEIRRNCAVVNSDYN</sequence>
<dbReference type="CDD" id="cd01803">
    <property type="entry name" value="Ubl_ubiquitin"/>
    <property type="match status" value="4"/>
</dbReference>
<evidence type="ECO:0000256" key="22">
    <source>
        <dbReference type="ARBA" id="ARBA00023242"/>
    </source>
</evidence>
<evidence type="ECO:0000313" key="33">
    <source>
        <dbReference type="Proteomes" id="UP001054889"/>
    </source>
</evidence>
<dbReference type="InterPro" id="IPR050158">
    <property type="entry name" value="Ubiquitin_ubiquitin-like"/>
</dbReference>
<dbReference type="InterPro" id="IPR019794">
    <property type="entry name" value="Peroxidases_AS"/>
</dbReference>
<dbReference type="InterPro" id="IPR002016">
    <property type="entry name" value="Haem_peroxidase"/>
</dbReference>
<feature type="binding site" evidence="27">
    <location>
        <position position="523"/>
    </location>
    <ligand>
        <name>Ca(2+)</name>
        <dbReference type="ChEBI" id="CHEBI:29108"/>
        <label>2</label>
    </ligand>
</feature>
<keyword evidence="15" id="KW-0732">Signal</keyword>
<dbReference type="GO" id="GO:0005737">
    <property type="term" value="C:cytoplasm"/>
    <property type="evidence" value="ECO:0007669"/>
    <property type="project" value="UniProtKB-SubCell"/>
</dbReference>
<comment type="function">
    <text evidence="2">Removal of H(2)O(2), oxidation of toxic reductants, biosynthesis and degradation of lignin, suberization, auxin catabolism, response to environmental stresses such as wounding, pathogen attack and oxidative stress. These functions might be dependent on each isozyme/isoform in each plant tissue.</text>
</comment>
<protein>
    <recommendedName>
        <fullName evidence="24">Peroxidase 1</fullName>
        <ecNumber evidence="8">1.11.1.7</ecNumber>
    </recommendedName>
</protein>
<feature type="binding site" evidence="27">
    <location>
        <position position="400"/>
    </location>
    <ligand>
        <name>Ca(2+)</name>
        <dbReference type="ChEBI" id="CHEBI:29108"/>
        <label>1</label>
    </ligand>
</feature>
<name>A0AAV5E8G5_ELECO</name>
<feature type="binding site" evidence="27">
    <location>
        <position position="584"/>
    </location>
    <ligand>
        <name>Ca(2+)</name>
        <dbReference type="ChEBI" id="CHEBI:29108"/>
        <label>2</label>
    </ligand>
</feature>
<keyword evidence="23" id="KW-0376">Hydrogen peroxide</keyword>
<evidence type="ECO:0000256" key="5">
    <source>
        <dbReference type="ARBA" id="ARBA00004613"/>
    </source>
</evidence>
<proteinExistence type="inferred from homology"/>
<feature type="binding site" description="axial binding residue" evidence="27">
    <location>
        <position position="522"/>
    </location>
    <ligand>
        <name>heme b</name>
        <dbReference type="ChEBI" id="CHEBI:60344"/>
    </ligand>
    <ligandPart>
        <name>Fe</name>
        <dbReference type="ChEBI" id="CHEBI:18248"/>
    </ligandPart>
</feature>
<accession>A0AAV5E8G5</accession>
<evidence type="ECO:0000256" key="23">
    <source>
        <dbReference type="ARBA" id="ARBA00023324"/>
    </source>
</evidence>
<evidence type="ECO:0000259" key="31">
    <source>
        <dbReference type="PROSITE" id="PS50873"/>
    </source>
</evidence>
<evidence type="ECO:0000313" key="32">
    <source>
        <dbReference type="EMBL" id="GJN19053.1"/>
    </source>
</evidence>
<feature type="binding site" evidence="27">
    <location>
        <position position="404"/>
    </location>
    <ligand>
        <name>Ca(2+)</name>
        <dbReference type="ChEBI" id="CHEBI:29108"/>
        <label>1</label>
    </ligand>
</feature>
<evidence type="ECO:0000256" key="13">
    <source>
        <dbReference type="ARBA" id="ARBA00022617"/>
    </source>
</evidence>
<evidence type="ECO:0000259" key="30">
    <source>
        <dbReference type="PROSITE" id="PS50053"/>
    </source>
</evidence>
<evidence type="ECO:0000256" key="19">
    <source>
        <dbReference type="ARBA" id="ARBA00023004"/>
    </source>
</evidence>
<dbReference type="Gene3D" id="1.10.520.10">
    <property type="match status" value="1"/>
</dbReference>
<dbReference type="SMART" id="SM00213">
    <property type="entry name" value="UBQ"/>
    <property type="match status" value="4"/>
</dbReference>
<evidence type="ECO:0000256" key="7">
    <source>
        <dbReference type="ARBA" id="ARBA00008430"/>
    </source>
</evidence>
<feature type="binding site" evidence="27">
    <location>
        <position position="406"/>
    </location>
    <ligand>
        <name>Ca(2+)</name>
        <dbReference type="ChEBI" id="CHEBI:29108"/>
        <label>1</label>
    </ligand>
</feature>
<dbReference type="AlphaFoldDB" id="A0AAV5E8G5"/>
<feature type="binding site" evidence="26">
    <location>
        <position position="492"/>
    </location>
    <ligand>
        <name>substrate</name>
    </ligand>
</feature>
<evidence type="ECO:0000256" key="24">
    <source>
        <dbReference type="ARBA" id="ARBA00072322"/>
    </source>
</evidence>
<evidence type="ECO:0000256" key="4">
    <source>
        <dbReference type="ARBA" id="ARBA00004496"/>
    </source>
</evidence>
<feature type="active site" description="Proton acceptor" evidence="25">
    <location>
        <position position="396"/>
    </location>
</feature>
<evidence type="ECO:0000256" key="16">
    <source>
        <dbReference type="ARBA" id="ARBA00022837"/>
    </source>
</evidence>
<dbReference type="GO" id="GO:0042744">
    <property type="term" value="P:hydrogen peroxide catabolic process"/>
    <property type="evidence" value="ECO:0007669"/>
    <property type="project" value="UniProtKB-KW"/>
</dbReference>
<dbReference type="PROSITE" id="PS50053">
    <property type="entry name" value="UBIQUITIN_2"/>
    <property type="match status" value="4"/>
</dbReference>
<dbReference type="FunFam" id="1.10.420.10:FF:000008">
    <property type="entry name" value="Peroxidase"/>
    <property type="match status" value="1"/>
</dbReference>
<dbReference type="Pfam" id="PF00240">
    <property type="entry name" value="ubiquitin"/>
    <property type="match status" value="4"/>
</dbReference>
<keyword evidence="10" id="KW-1017">Isopeptide bond</keyword>
<evidence type="ECO:0000256" key="27">
    <source>
        <dbReference type="PIRSR" id="PIRSR600823-3"/>
    </source>
</evidence>
<feature type="domain" description="Ubiquitin-like" evidence="30">
    <location>
        <begin position="153"/>
        <end position="228"/>
    </location>
</feature>
<feature type="domain" description="Ubiquitin-like" evidence="30">
    <location>
        <begin position="229"/>
        <end position="304"/>
    </location>
</feature>
<feature type="domain" description="Plant heme peroxidase family profile" evidence="31">
    <location>
        <begin position="355"/>
        <end position="665"/>
    </location>
</feature>
<dbReference type="Pfam" id="PF00141">
    <property type="entry name" value="peroxidase"/>
    <property type="match status" value="1"/>
</dbReference>
<dbReference type="InterPro" id="IPR019793">
    <property type="entry name" value="Peroxidases_heam-ligand_BS"/>
</dbReference>
<keyword evidence="14 27" id="KW-0479">Metal-binding</keyword>
<gene>
    <name evidence="32" type="primary">gb06286</name>
    <name evidence="32" type="ORF">PR202_gb06286</name>
</gene>
<evidence type="ECO:0000256" key="8">
    <source>
        <dbReference type="ARBA" id="ARBA00012313"/>
    </source>
</evidence>
<evidence type="ECO:0000256" key="11">
    <source>
        <dbReference type="ARBA" id="ARBA00022525"/>
    </source>
</evidence>
<keyword evidence="33" id="KW-1185">Reference proteome</keyword>
<dbReference type="PROSITE" id="PS50873">
    <property type="entry name" value="PEROXIDASE_4"/>
    <property type="match status" value="1"/>
</dbReference>
<dbReference type="PRINTS" id="PR00461">
    <property type="entry name" value="PLPEROXIDASE"/>
</dbReference>
<evidence type="ECO:0000256" key="1">
    <source>
        <dbReference type="ARBA" id="ARBA00000189"/>
    </source>
</evidence>
<dbReference type="GO" id="GO:0005576">
    <property type="term" value="C:extracellular region"/>
    <property type="evidence" value="ECO:0007669"/>
    <property type="project" value="UniProtKB-SubCell"/>
</dbReference>
<feature type="binding site" evidence="27">
    <location>
        <position position="592"/>
    </location>
    <ligand>
        <name>Ca(2+)</name>
        <dbReference type="ChEBI" id="CHEBI:29108"/>
        <label>2</label>
    </ligand>
</feature>
<comment type="subcellular location">
    <subcellularLocation>
        <location evidence="4">Cytoplasm</location>
    </subcellularLocation>
    <subcellularLocation>
        <location evidence="3">Nucleus</location>
    </subcellularLocation>
    <subcellularLocation>
        <location evidence="5">Secreted</location>
    </subcellularLocation>
</comment>
<keyword evidence="20 29" id="KW-1015">Disulfide bond</keyword>
<keyword evidence="9" id="KW-0963">Cytoplasm</keyword>
<comment type="cofactor">
    <cofactor evidence="27">
        <name>Ca(2+)</name>
        <dbReference type="ChEBI" id="CHEBI:29108"/>
    </cofactor>
    <text evidence="27">Binds 2 calcium ions per subunit.</text>
</comment>
<comment type="similarity">
    <text evidence="6">Belongs to the peroxidase family. Ascorbate peroxidase subfamily.</text>
</comment>
<dbReference type="CDD" id="cd00693">
    <property type="entry name" value="secretory_peroxidase"/>
    <property type="match status" value="1"/>
</dbReference>
<evidence type="ECO:0000256" key="28">
    <source>
        <dbReference type="PIRSR" id="PIRSR600823-4"/>
    </source>
</evidence>
<evidence type="ECO:0000256" key="18">
    <source>
        <dbReference type="ARBA" id="ARBA00023002"/>
    </source>
</evidence>
<evidence type="ECO:0000256" key="26">
    <source>
        <dbReference type="PIRSR" id="PIRSR600823-2"/>
    </source>
</evidence>
<evidence type="ECO:0000256" key="20">
    <source>
        <dbReference type="ARBA" id="ARBA00023157"/>
    </source>
</evidence>
<dbReference type="GO" id="GO:0046872">
    <property type="term" value="F:metal ion binding"/>
    <property type="evidence" value="ECO:0007669"/>
    <property type="project" value="UniProtKB-KW"/>
</dbReference>
<evidence type="ECO:0000256" key="10">
    <source>
        <dbReference type="ARBA" id="ARBA00022499"/>
    </source>
</evidence>
<dbReference type="FunFam" id="1.10.520.10:FF:000001">
    <property type="entry name" value="Peroxidase"/>
    <property type="match status" value="1"/>
</dbReference>
<keyword evidence="12" id="KW-0575">Peroxidase</keyword>
<dbReference type="InterPro" id="IPR029071">
    <property type="entry name" value="Ubiquitin-like_domsf"/>
</dbReference>
<keyword evidence="17" id="KW-0832">Ubl conjugation</keyword>
<dbReference type="Gene3D" id="1.10.420.10">
    <property type="entry name" value="Peroxidase, domain 2"/>
    <property type="match status" value="1"/>
</dbReference>
<keyword evidence="22" id="KW-0539">Nucleus</keyword>
<evidence type="ECO:0000256" key="29">
    <source>
        <dbReference type="PIRSR" id="PIRSR600823-5"/>
    </source>
</evidence>
<keyword evidence="13" id="KW-0349">Heme</keyword>
<evidence type="ECO:0000256" key="2">
    <source>
        <dbReference type="ARBA" id="ARBA00002322"/>
    </source>
</evidence>
<dbReference type="GO" id="GO:0140825">
    <property type="term" value="F:lactoperoxidase activity"/>
    <property type="evidence" value="ECO:0007669"/>
    <property type="project" value="UniProtKB-EC"/>
</dbReference>
<dbReference type="Gene3D" id="3.10.20.90">
    <property type="entry name" value="Phosphatidylinositol 3-kinase Catalytic Subunit, Chain A, domain 1"/>
    <property type="match status" value="4"/>
</dbReference>
<dbReference type="SUPFAM" id="SSF54236">
    <property type="entry name" value="Ubiquitin-like"/>
    <property type="match status" value="4"/>
</dbReference>
<dbReference type="PROSITE" id="PS00435">
    <property type="entry name" value="PEROXIDASE_1"/>
    <property type="match status" value="1"/>
</dbReference>
<dbReference type="InterPro" id="IPR010255">
    <property type="entry name" value="Haem_peroxidase_sf"/>
</dbReference>
<feature type="disulfide bond" evidence="29">
    <location>
        <begin position="365"/>
        <end position="444"/>
    </location>
</feature>
<feature type="binding site" evidence="27">
    <location>
        <position position="397"/>
    </location>
    <ligand>
        <name>Ca(2+)</name>
        <dbReference type="ChEBI" id="CHEBI:29108"/>
        <label>1</label>
    </ligand>
</feature>
<evidence type="ECO:0000256" key="12">
    <source>
        <dbReference type="ARBA" id="ARBA00022559"/>
    </source>
</evidence>
<evidence type="ECO:0000256" key="17">
    <source>
        <dbReference type="ARBA" id="ARBA00022843"/>
    </source>
</evidence>
<feature type="site" description="Transition state stabilizer" evidence="28">
    <location>
        <position position="392"/>
    </location>
</feature>
<keyword evidence="19 27" id="KW-0408">Iron</keyword>
<evidence type="ECO:0000256" key="3">
    <source>
        <dbReference type="ARBA" id="ARBA00004123"/>
    </source>
</evidence>
<dbReference type="PROSITE" id="PS00299">
    <property type="entry name" value="UBIQUITIN_1"/>
    <property type="match status" value="4"/>
</dbReference>
<comment type="catalytic activity">
    <reaction evidence="1">
        <text>2 a phenolic donor + H2O2 = 2 a phenolic radical donor + 2 H2O</text>
        <dbReference type="Rhea" id="RHEA:56136"/>
        <dbReference type="ChEBI" id="CHEBI:15377"/>
        <dbReference type="ChEBI" id="CHEBI:16240"/>
        <dbReference type="ChEBI" id="CHEBI:139520"/>
        <dbReference type="ChEBI" id="CHEBI:139521"/>
        <dbReference type="EC" id="1.11.1.7"/>
    </reaction>
</comment>
<evidence type="ECO:0000256" key="14">
    <source>
        <dbReference type="ARBA" id="ARBA00022723"/>
    </source>
</evidence>
<evidence type="ECO:0000256" key="15">
    <source>
        <dbReference type="ARBA" id="ARBA00022729"/>
    </source>
</evidence>
<evidence type="ECO:0000256" key="25">
    <source>
        <dbReference type="PIRSR" id="PIRSR600823-1"/>
    </source>
</evidence>
<organism evidence="32 33">
    <name type="scientific">Eleusine coracana subsp. coracana</name>
    <dbReference type="NCBI Taxonomy" id="191504"/>
    <lineage>
        <taxon>Eukaryota</taxon>
        <taxon>Viridiplantae</taxon>
        <taxon>Streptophyta</taxon>
        <taxon>Embryophyta</taxon>
        <taxon>Tracheophyta</taxon>
        <taxon>Spermatophyta</taxon>
        <taxon>Magnoliopsida</taxon>
        <taxon>Liliopsida</taxon>
        <taxon>Poales</taxon>
        <taxon>Poaceae</taxon>
        <taxon>PACMAD clade</taxon>
        <taxon>Chloridoideae</taxon>
        <taxon>Cynodonteae</taxon>
        <taxon>Eleusininae</taxon>
        <taxon>Eleusine</taxon>
    </lineage>
</organism>
<feature type="domain" description="Ubiquitin-like" evidence="30">
    <location>
        <begin position="1"/>
        <end position="76"/>
    </location>
</feature>
<feature type="disulfide bond" evidence="29">
    <location>
        <begin position="529"/>
        <end position="564"/>
    </location>
</feature>
<evidence type="ECO:0000256" key="21">
    <source>
        <dbReference type="ARBA" id="ARBA00023180"/>
    </source>
</evidence>
<evidence type="ECO:0000256" key="6">
    <source>
        <dbReference type="ARBA" id="ARBA00006873"/>
    </source>
</evidence>
<evidence type="ECO:0000256" key="9">
    <source>
        <dbReference type="ARBA" id="ARBA00022490"/>
    </source>
</evidence>
<reference evidence="32" key="1">
    <citation type="journal article" date="2018" name="DNA Res.">
        <title>Multiple hybrid de novo genome assembly of finger millet, an orphan allotetraploid crop.</title>
        <authorList>
            <person name="Hatakeyama M."/>
            <person name="Aluri S."/>
            <person name="Balachadran M.T."/>
            <person name="Sivarajan S.R."/>
            <person name="Patrignani A."/>
            <person name="Gruter S."/>
            <person name="Poveda L."/>
            <person name="Shimizu-Inatsugi R."/>
            <person name="Baeten J."/>
            <person name="Francoijs K.J."/>
            <person name="Nataraja K.N."/>
            <person name="Reddy Y.A.N."/>
            <person name="Phadnis S."/>
            <person name="Ravikumar R.L."/>
            <person name="Schlapbach R."/>
            <person name="Sreeman S.M."/>
            <person name="Shimizu K.K."/>
        </authorList>
    </citation>
    <scope>NUCLEOTIDE SEQUENCE</scope>
</reference>
<keyword evidence="18" id="KW-0560">Oxidoreductase</keyword>
<comment type="similarity">
    <text evidence="7">Belongs to the ubiquitin family.</text>
</comment>
<dbReference type="PRINTS" id="PR00458">
    <property type="entry name" value="PEROXIDASE"/>
</dbReference>
<comment type="cofactor">
    <cofactor evidence="27">
        <name>heme b</name>
        <dbReference type="ChEBI" id="CHEBI:60344"/>
    </cofactor>
    <text evidence="27">Binds 1 heme b (iron(II)-protoporphyrin IX) group per subunit.</text>
</comment>
<keyword evidence="21" id="KW-0325">Glycoprotein</keyword>
<dbReference type="EMBL" id="BQKI01000074">
    <property type="protein sequence ID" value="GJN19053.1"/>
    <property type="molecule type" value="Genomic_DNA"/>
</dbReference>
<dbReference type="InterPro" id="IPR000823">
    <property type="entry name" value="Peroxidase_pln"/>
</dbReference>
<feature type="binding site" evidence="27">
    <location>
        <position position="402"/>
    </location>
    <ligand>
        <name>Ca(2+)</name>
        <dbReference type="ChEBI" id="CHEBI:29108"/>
        <label>1</label>
    </ligand>
</feature>
<dbReference type="InterPro" id="IPR000626">
    <property type="entry name" value="Ubiquitin-like_dom"/>
</dbReference>
<feature type="binding site" evidence="27">
    <location>
        <position position="418"/>
    </location>
    <ligand>
        <name>Ca(2+)</name>
        <dbReference type="ChEBI" id="CHEBI:29108"/>
        <label>1</label>
    </ligand>
</feature>
<dbReference type="Proteomes" id="UP001054889">
    <property type="component" value="Unassembled WGS sequence"/>
</dbReference>
<comment type="caution">
    <text evidence="32">The sequence shown here is derived from an EMBL/GenBank/DDBJ whole genome shotgun (WGS) entry which is preliminary data.</text>
</comment>
<dbReference type="InterPro" id="IPR019954">
    <property type="entry name" value="Ubiquitin_CS"/>
</dbReference>
<dbReference type="PANTHER" id="PTHR10666">
    <property type="entry name" value="UBIQUITIN"/>
    <property type="match status" value="1"/>
</dbReference>
<feature type="disulfide bond" evidence="29">
    <location>
        <begin position="398"/>
        <end position="403"/>
    </location>
</feature>
<keyword evidence="16 27" id="KW-0106">Calcium</keyword>
<feature type="disulfide bond" evidence="29">
    <location>
        <begin position="450"/>
        <end position="661"/>
    </location>
</feature>
<dbReference type="GO" id="GO:0006979">
    <property type="term" value="P:response to oxidative stress"/>
    <property type="evidence" value="ECO:0007669"/>
    <property type="project" value="InterPro"/>
</dbReference>
<dbReference type="FunFam" id="3.10.20.90:FF:000016">
    <property type="entry name" value="Polyubiquitin 3"/>
    <property type="match status" value="4"/>
</dbReference>
<keyword evidence="11" id="KW-0964">Secreted</keyword>
<feature type="domain" description="Ubiquitin-like" evidence="30">
    <location>
        <begin position="77"/>
        <end position="152"/>
    </location>
</feature>
<dbReference type="SUPFAM" id="SSF48113">
    <property type="entry name" value="Heme-dependent peroxidases"/>
    <property type="match status" value="1"/>
</dbReference>
<dbReference type="GO" id="GO:0020037">
    <property type="term" value="F:heme binding"/>
    <property type="evidence" value="ECO:0007669"/>
    <property type="project" value="InterPro"/>
</dbReference>
<dbReference type="InterPro" id="IPR033905">
    <property type="entry name" value="Secretory_peroxidase"/>
</dbReference>
<reference evidence="32" key="2">
    <citation type="submission" date="2021-12" db="EMBL/GenBank/DDBJ databases">
        <title>Resequencing data analysis of finger millet.</title>
        <authorList>
            <person name="Hatakeyama M."/>
            <person name="Aluri S."/>
            <person name="Balachadran M.T."/>
            <person name="Sivarajan S.R."/>
            <person name="Poveda L."/>
            <person name="Shimizu-Inatsugi R."/>
            <person name="Schlapbach R."/>
            <person name="Sreeman S.M."/>
            <person name="Shimizu K.K."/>
        </authorList>
    </citation>
    <scope>NUCLEOTIDE SEQUENCE</scope>
</reference>
<dbReference type="GO" id="GO:0003729">
    <property type="term" value="F:mRNA binding"/>
    <property type="evidence" value="ECO:0007669"/>
    <property type="project" value="UniProtKB-ARBA"/>
</dbReference>
<dbReference type="EC" id="1.11.1.7" evidence="8"/>